<keyword evidence="5" id="KW-1185">Reference proteome</keyword>
<evidence type="ECO:0000256" key="2">
    <source>
        <dbReference type="SAM" id="MobiDB-lite"/>
    </source>
</evidence>
<reference evidence="4 5" key="1">
    <citation type="submission" date="2019-08" db="EMBL/GenBank/DDBJ databases">
        <title>Deep-cultivation of Planctomycetes and their phenomic and genomic characterization uncovers novel biology.</title>
        <authorList>
            <person name="Wiegand S."/>
            <person name="Jogler M."/>
            <person name="Boedeker C."/>
            <person name="Pinto D."/>
            <person name="Vollmers J."/>
            <person name="Rivas-Marin E."/>
            <person name="Kohn T."/>
            <person name="Peeters S.H."/>
            <person name="Heuer A."/>
            <person name="Rast P."/>
            <person name="Oberbeckmann S."/>
            <person name="Bunk B."/>
            <person name="Jeske O."/>
            <person name="Meyerdierks A."/>
            <person name="Storesund J.E."/>
            <person name="Kallscheuer N."/>
            <person name="Luecker S."/>
            <person name="Lage O.M."/>
            <person name="Pohl T."/>
            <person name="Merkel B.J."/>
            <person name="Hornburger P."/>
            <person name="Mueller R.-W."/>
            <person name="Bruemmer F."/>
            <person name="Labrenz M."/>
            <person name="Spormann A.M."/>
            <person name="Op den Camp H."/>
            <person name="Overmann J."/>
            <person name="Amann R."/>
            <person name="Jetten M.S.M."/>
            <person name="Mascher T."/>
            <person name="Medema M.H."/>
            <person name="Devos D.P."/>
            <person name="Kaster A.-K."/>
            <person name="Ovreas L."/>
            <person name="Rohde M."/>
            <person name="Galperin M.Y."/>
            <person name="Jogler C."/>
        </authorList>
    </citation>
    <scope>NUCLEOTIDE SEQUENCE [LARGE SCALE GENOMIC DNA]</scope>
    <source>
        <strain evidence="4 5">DSM 8797</strain>
    </source>
</reference>
<dbReference type="Proteomes" id="UP000322887">
    <property type="component" value="Chromosome"/>
</dbReference>
<dbReference type="EMBL" id="CP042910">
    <property type="protein sequence ID" value="QEG18595.1"/>
    <property type="molecule type" value="Genomic_DNA"/>
</dbReference>
<gene>
    <name evidence="4" type="ORF">GmarT_44850</name>
</gene>
<feature type="region of interest" description="Disordered" evidence="2">
    <location>
        <begin position="1"/>
        <end position="20"/>
    </location>
</feature>
<organism evidence="4 5">
    <name type="scientific">Gimesia maris</name>
    <dbReference type="NCBI Taxonomy" id="122"/>
    <lineage>
        <taxon>Bacteria</taxon>
        <taxon>Pseudomonadati</taxon>
        <taxon>Planctomycetota</taxon>
        <taxon>Planctomycetia</taxon>
        <taxon>Planctomycetales</taxon>
        <taxon>Planctomycetaceae</taxon>
        <taxon>Gimesia</taxon>
    </lineage>
</organism>
<feature type="transmembrane region" description="Helical" evidence="3">
    <location>
        <begin position="83"/>
        <end position="106"/>
    </location>
</feature>
<evidence type="ECO:0000256" key="3">
    <source>
        <dbReference type="SAM" id="Phobius"/>
    </source>
</evidence>
<evidence type="ECO:0000256" key="1">
    <source>
        <dbReference type="SAM" id="Coils"/>
    </source>
</evidence>
<feature type="coiled-coil region" evidence="1">
    <location>
        <begin position="133"/>
        <end position="160"/>
    </location>
</feature>
<keyword evidence="3" id="KW-0812">Transmembrane</keyword>
<dbReference type="RefSeq" id="WP_002643792.1">
    <property type="nucleotide sequence ID" value="NZ_CP036353.1"/>
</dbReference>
<keyword evidence="1" id="KW-0175">Coiled coil</keyword>
<keyword evidence="3" id="KW-1133">Transmembrane helix</keyword>
<protein>
    <recommendedName>
        <fullName evidence="6">Carboxypeptidase regulatory-like domain-containing protein</fullName>
    </recommendedName>
</protein>
<sequence length="485" mass="54178">MAWPEISIEDFPPERDDEPSSLRQDIIDELSDHFACALNRELLKNPDEQTAKQRVIQNFGDPIKIARQLWLDAMKEKIMSQRIMTGISVVMAVCCIAVVGFAWILVQESRVVNQKMLAHLATIAGRPQPVAAVGREQQILDQLKELKEEQQAAANASSEDMNQISFQLVQDNKDKSPAAGFTGTLTKGGNPLETFTLDAASNAEGLLDFGKLPWGKYQLNLSAPWGESFHQNVSVIPGRNYSQVISCPTAAPAKVPVQFQIKWPGEFNADDWVLLCDFRNASGRKQQLESSRLIQDKNWIYRQNSTEDSSGVFLIDNQNMISAYPVTKDGEFKDIDSQQLIDNSSVKMSQGKHVLPDLILVQKQDLLKLSELNEQKIYNVLNNSRSDLGGYSLNYRRILGGNSGFRIDEAHTFLLIPFRNAPIHLAQSDAVNGNEGPRYADGIELSKRLVFTASQDKENLWEIKLPYLENLKMPEGVAGSGQGLF</sequence>
<evidence type="ECO:0008006" key="6">
    <source>
        <dbReference type="Google" id="ProtNLM"/>
    </source>
</evidence>
<evidence type="ECO:0000313" key="4">
    <source>
        <dbReference type="EMBL" id="QEG18595.1"/>
    </source>
</evidence>
<proteinExistence type="predicted"/>
<evidence type="ECO:0000313" key="5">
    <source>
        <dbReference type="Proteomes" id="UP000322887"/>
    </source>
</evidence>
<accession>A0ABX5YS87</accession>
<dbReference type="GeneID" id="98648956"/>
<name>A0ABX5YS87_9PLAN</name>
<keyword evidence="3" id="KW-0472">Membrane</keyword>